<evidence type="ECO:0000313" key="9">
    <source>
        <dbReference type="Proteomes" id="UP000009877"/>
    </source>
</evidence>
<proteinExistence type="inferred from homology"/>
<sequence>MRIIYAGTPEPAVAPLEHLAAAEGIEIAAVLTRTDAPVGRKKVLTPSPVAAAAERLGLPVLKANRVDDEVVEQLRSTGAQAGAIVAYGALLKRPALEALPLGWVNLHFSLLPRWRGAAPVQHSLIHGDDELGASAFLLDEGMDTGPLLGTARTQLHDDDVAGSLLERMSHETAPLLLEALQRLERGEQPVPQQGEATMAPKLSTADSRIDWQRPAAEIARLVRGTTPEPGPWTELDGQRFKIVAGVREAPEHTDLAPGQVQLRDGRVLTGTGTHAVELLRVQPAGKQAMDAGDWARGRLGRADDETTRTVFA</sequence>
<dbReference type="HAMAP" id="MF_00182">
    <property type="entry name" value="Formyl_trans"/>
    <property type="match status" value="1"/>
</dbReference>
<comment type="caution">
    <text evidence="8">The sequence shown here is derived from an EMBL/GenBank/DDBJ whole genome shotgun (WGS) entry which is preliminary data.</text>
</comment>
<dbReference type="InterPro" id="IPR044135">
    <property type="entry name" value="Met-tRNA-FMT_C"/>
</dbReference>
<dbReference type="InterPro" id="IPR041711">
    <property type="entry name" value="Met-tRNA-FMT_N"/>
</dbReference>
<evidence type="ECO:0000259" key="6">
    <source>
        <dbReference type="Pfam" id="PF00551"/>
    </source>
</evidence>
<feature type="binding site" evidence="5">
    <location>
        <begin position="109"/>
        <end position="112"/>
    </location>
    <ligand>
        <name>(6S)-5,6,7,8-tetrahydrofolate</name>
        <dbReference type="ChEBI" id="CHEBI:57453"/>
    </ligand>
</feature>
<evidence type="ECO:0000256" key="5">
    <source>
        <dbReference type="HAMAP-Rule" id="MF_00182"/>
    </source>
</evidence>
<dbReference type="NCBIfam" id="TIGR00460">
    <property type="entry name" value="fmt"/>
    <property type="match status" value="1"/>
</dbReference>
<evidence type="ECO:0000256" key="4">
    <source>
        <dbReference type="ARBA" id="ARBA00022917"/>
    </source>
</evidence>
<dbReference type="RefSeq" id="WP_006214910.1">
    <property type="nucleotide sequence ID" value="NZ_ANHZ02000014.1"/>
</dbReference>
<dbReference type="AlphaFoldDB" id="M2WDD7"/>
<keyword evidence="4 5" id="KW-0648">Protein biosynthesis</keyword>
<keyword evidence="3 5" id="KW-0808">Transferase</keyword>
<dbReference type="Proteomes" id="UP000009877">
    <property type="component" value="Unassembled WGS sequence"/>
</dbReference>
<dbReference type="CDD" id="cd08646">
    <property type="entry name" value="FMT_core_Met-tRNA-FMT_N"/>
    <property type="match status" value="1"/>
</dbReference>
<name>M2WDD7_9MICC</name>
<reference evidence="8 9" key="1">
    <citation type="journal article" date="2014" name="Genome Announc.">
        <title>Draft Genome Sequence of Kocuria palustris PEL.</title>
        <authorList>
            <person name="Sharma G."/>
            <person name="Khatri I."/>
            <person name="Subramanian S."/>
        </authorList>
    </citation>
    <scope>NUCLEOTIDE SEQUENCE [LARGE SCALE GENOMIC DNA]</scope>
    <source>
        <strain evidence="8 9">PEL</strain>
    </source>
</reference>
<comment type="catalytic activity">
    <reaction evidence="5">
        <text>L-methionyl-tRNA(fMet) + (6R)-10-formyltetrahydrofolate = N-formyl-L-methionyl-tRNA(fMet) + (6S)-5,6,7,8-tetrahydrofolate + H(+)</text>
        <dbReference type="Rhea" id="RHEA:24380"/>
        <dbReference type="Rhea" id="RHEA-COMP:9952"/>
        <dbReference type="Rhea" id="RHEA-COMP:9953"/>
        <dbReference type="ChEBI" id="CHEBI:15378"/>
        <dbReference type="ChEBI" id="CHEBI:57453"/>
        <dbReference type="ChEBI" id="CHEBI:78530"/>
        <dbReference type="ChEBI" id="CHEBI:78844"/>
        <dbReference type="ChEBI" id="CHEBI:195366"/>
        <dbReference type="EC" id="2.1.2.9"/>
    </reaction>
</comment>
<dbReference type="PANTHER" id="PTHR11138">
    <property type="entry name" value="METHIONYL-TRNA FORMYLTRANSFERASE"/>
    <property type="match status" value="1"/>
</dbReference>
<dbReference type="GO" id="GO:0005829">
    <property type="term" value="C:cytosol"/>
    <property type="evidence" value="ECO:0007669"/>
    <property type="project" value="TreeGrafter"/>
</dbReference>
<evidence type="ECO:0000259" key="7">
    <source>
        <dbReference type="Pfam" id="PF02911"/>
    </source>
</evidence>
<dbReference type="InterPro" id="IPR036477">
    <property type="entry name" value="Formyl_transf_N_sf"/>
</dbReference>
<evidence type="ECO:0000256" key="3">
    <source>
        <dbReference type="ARBA" id="ARBA00022679"/>
    </source>
</evidence>
<comment type="similarity">
    <text evidence="1 5">Belongs to the Fmt family.</text>
</comment>
<organism evidence="8 9">
    <name type="scientific">Kocuria palustris PEL</name>
    <dbReference type="NCBI Taxonomy" id="1236550"/>
    <lineage>
        <taxon>Bacteria</taxon>
        <taxon>Bacillati</taxon>
        <taxon>Actinomycetota</taxon>
        <taxon>Actinomycetes</taxon>
        <taxon>Micrococcales</taxon>
        <taxon>Micrococcaceae</taxon>
        <taxon>Kocuria</taxon>
    </lineage>
</organism>
<accession>M2WDD7</accession>
<dbReference type="InterPro" id="IPR011034">
    <property type="entry name" value="Formyl_transferase-like_C_sf"/>
</dbReference>
<dbReference type="InterPro" id="IPR002376">
    <property type="entry name" value="Formyl_transf_N"/>
</dbReference>
<comment type="function">
    <text evidence="5">Attaches a formyl group to the free amino group of methionyl-tRNA(fMet). The formyl group appears to play a dual role in the initiator identity of N-formylmethionyl-tRNA by promoting its recognition by IF2 and preventing the misappropriation of this tRNA by the elongation apparatus.</text>
</comment>
<dbReference type="EC" id="2.1.2.9" evidence="2 5"/>
<dbReference type="InterPro" id="IPR005794">
    <property type="entry name" value="Fmt"/>
</dbReference>
<dbReference type="Gene3D" id="3.40.50.12230">
    <property type="match status" value="1"/>
</dbReference>
<evidence type="ECO:0000313" key="8">
    <source>
        <dbReference type="EMBL" id="EME36502.1"/>
    </source>
</evidence>
<feature type="domain" description="Formyl transferase N-terminal" evidence="6">
    <location>
        <begin position="7"/>
        <end position="179"/>
    </location>
</feature>
<dbReference type="SUPFAM" id="SSF50486">
    <property type="entry name" value="FMT C-terminal domain-like"/>
    <property type="match status" value="1"/>
</dbReference>
<protein>
    <recommendedName>
        <fullName evidence="2 5">Methionyl-tRNA formyltransferase</fullName>
        <ecNumber evidence="2 5">2.1.2.9</ecNumber>
    </recommendedName>
</protein>
<dbReference type="CDD" id="cd08704">
    <property type="entry name" value="Met_tRNA_FMT_C"/>
    <property type="match status" value="1"/>
</dbReference>
<dbReference type="EMBL" id="ANHZ02000014">
    <property type="protein sequence ID" value="EME36502.1"/>
    <property type="molecule type" value="Genomic_DNA"/>
</dbReference>
<dbReference type="STRING" id="71999.KPaMU14_06855"/>
<keyword evidence="9" id="KW-1185">Reference proteome</keyword>
<dbReference type="GO" id="GO:0004479">
    <property type="term" value="F:methionyl-tRNA formyltransferase activity"/>
    <property type="evidence" value="ECO:0007669"/>
    <property type="project" value="UniProtKB-UniRule"/>
</dbReference>
<dbReference type="Pfam" id="PF02911">
    <property type="entry name" value="Formyl_trans_C"/>
    <property type="match status" value="1"/>
</dbReference>
<gene>
    <name evidence="5" type="primary">fmt</name>
    <name evidence="8" type="ORF">C884_00489</name>
</gene>
<dbReference type="InterPro" id="IPR005793">
    <property type="entry name" value="Formyl_trans_C"/>
</dbReference>
<dbReference type="Pfam" id="PF00551">
    <property type="entry name" value="Formyl_trans_N"/>
    <property type="match status" value="1"/>
</dbReference>
<evidence type="ECO:0000256" key="2">
    <source>
        <dbReference type="ARBA" id="ARBA00012261"/>
    </source>
</evidence>
<evidence type="ECO:0000256" key="1">
    <source>
        <dbReference type="ARBA" id="ARBA00010699"/>
    </source>
</evidence>
<feature type="domain" description="Formyl transferase C-terminal" evidence="7">
    <location>
        <begin position="201"/>
        <end position="298"/>
    </location>
</feature>
<dbReference type="SUPFAM" id="SSF53328">
    <property type="entry name" value="Formyltransferase"/>
    <property type="match status" value="1"/>
</dbReference>
<dbReference type="PANTHER" id="PTHR11138:SF5">
    <property type="entry name" value="METHIONYL-TRNA FORMYLTRANSFERASE, MITOCHONDRIAL"/>
    <property type="match status" value="1"/>
</dbReference>